<evidence type="ECO:0000259" key="5">
    <source>
        <dbReference type="PROSITE" id="PS50977"/>
    </source>
</evidence>
<dbReference type="OrthoDB" id="9798857at2"/>
<evidence type="ECO:0000256" key="1">
    <source>
        <dbReference type="ARBA" id="ARBA00023015"/>
    </source>
</evidence>
<dbReference type="GO" id="GO:0003677">
    <property type="term" value="F:DNA binding"/>
    <property type="evidence" value="ECO:0007669"/>
    <property type="project" value="UniProtKB-UniRule"/>
</dbReference>
<keyword evidence="7" id="KW-1185">Reference proteome</keyword>
<feature type="domain" description="HTH tetR-type" evidence="5">
    <location>
        <begin position="6"/>
        <end position="66"/>
    </location>
</feature>
<organism evidence="6 7">
    <name type="scientific">Marinobacter zhejiangensis</name>
    <dbReference type="NCBI Taxonomy" id="488535"/>
    <lineage>
        <taxon>Bacteria</taxon>
        <taxon>Pseudomonadati</taxon>
        <taxon>Pseudomonadota</taxon>
        <taxon>Gammaproteobacteria</taxon>
        <taxon>Pseudomonadales</taxon>
        <taxon>Marinobacteraceae</taxon>
        <taxon>Marinobacter</taxon>
    </lineage>
</organism>
<dbReference type="PRINTS" id="PR00455">
    <property type="entry name" value="HTHTETR"/>
</dbReference>
<sequence length="195" mass="22014">MTDTKNNTKRRIIEAANSLFYMTGIRATSVDAIAEKAGITKRTLYYHFQSKDELITEYLSSRDQLNLHVYKKWFDEQEGDITDKIRAVFNGIAEITSHPKWRGCGFQRTAGELANKPGHPAIKAASLHKKNVESWLSEEFCHGSLKNAEVTARYVFLLLEGALSTMLVHHDPVYIRESGNAAALLVAHEMPPEDH</sequence>
<dbReference type="FunFam" id="1.10.10.60:FF:000141">
    <property type="entry name" value="TetR family transcriptional regulator"/>
    <property type="match status" value="1"/>
</dbReference>
<evidence type="ECO:0000256" key="4">
    <source>
        <dbReference type="PROSITE-ProRule" id="PRU00335"/>
    </source>
</evidence>
<evidence type="ECO:0000313" key="7">
    <source>
        <dbReference type="Proteomes" id="UP000198519"/>
    </source>
</evidence>
<proteinExistence type="predicted"/>
<dbReference type="InterPro" id="IPR001647">
    <property type="entry name" value="HTH_TetR"/>
</dbReference>
<dbReference type="SUPFAM" id="SSF46689">
    <property type="entry name" value="Homeodomain-like"/>
    <property type="match status" value="1"/>
</dbReference>
<dbReference type="PROSITE" id="PS50977">
    <property type="entry name" value="HTH_TETR_2"/>
    <property type="match status" value="1"/>
</dbReference>
<dbReference type="InterPro" id="IPR009057">
    <property type="entry name" value="Homeodomain-like_sf"/>
</dbReference>
<dbReference type="STRING" id="488535.SAMN04487963_1783"/>
<dbReference type="SUPFAM" id="SSF48498">
    <property type="entry name" value="Tetracyclin repressor-like, C-terminal domain"/>
    <property type="match status" value="1"/>
</dbReference>
<dbReference type="AlphaFoldDB" id="A0A1I4P368"/>
<dbReference type="PANTHER" id="PTHR47506:SF1">
    <property type="entry name" value="HTH-TYPE TRANSCRIPTIONAL REGULATOR YJDC"/>
    <property type="match status" value="1"/>
</dbReference>
<name>A0A1I4P368_9GAMM</name>
<gene>
    <name evidence="6" type="ORF">SAMN04487963_1783</name>
</gene>
<dbReference type="PANTHER" id="PTHR47506">
    <property type="entry name" value="TRANSCRIPTIONAL REGULATORY PROTEIN"/>
    <property type="match status" value="1"/>
</dbReference>
<evidence type="ECO:0000256" key="3">
    <source>
        <dbReference type="ARBA" id="ARBA00023163"/>
    </source>
</evidence>
<protein>
    <submittedName>
        <fullName evidence="6">Transcriptional regulator, TetR family</fullName>
    </submittedName>
</protein>
<keyword evidence="3" id="KW-0804">Transcription</keyword>
<dbReference type="Pfam" id="PF00440">
    <property type="entry name" value="TetR_N"/>
    <property type="match status" value="1"/>
</dbReference>
<dbReference type="PROSITE" id="PS01081">
    <property type="entry name" value="HTH_TETR_1"/>
    <property type="match status" value="1"/>
</dbReference>
<evidence type="ECO:0000313" key="6">
    <source>
        <dbReference type="EMBL" id="SFM22232.1"/>
    </source>
</evidence>
<dbReference type="Gene3D" id="1.10.357.10">
    <property type="entry name" value="Tetracycline Repressor, domain 2"/>
    <property type="match status" value="1"/>
</dbReference>
<dbReference type="Proteomes" id="UP000198519">
    <property type="component" value="Unassembled WGS sequence"/>
</dbReference>
<reference evidence="7" key="1">
    <citation type="submission" date="2016-10" db="EMBL/GenBank/DDBJ databases">
        <authorList>
            <person name="Varghese N."/>
            <person name="Submissions S."/>
        </authorList>
    </citation>
    <scope>NUCLEOTIDE SEQUENCE [LARGE SCALE GENOMIC DNA]</scope>
    <source>
        <strain evidence="7">CGMCC 1.7061</strain>
    </source>
</reference>
<keyword evidence="2 4" id="KW-0238">DNA-binding</keyword>
<dbReference type="InterPro" id="IPR036271">
    <property type="entry name" value="Tet_transcr_reg_TetR-rel_C_sf"/>
</dbReference>
<keyword evidence="1" id="KW-0805">Transcription regulation</keyword>
<dbReference type="RefSeq" id="WP_092021686.1">
    <property type="nucleotide sequence ID" value="NZ_FOUE01000002.1"/>
</dbReference>
<dbReference type="InterPro" id="IPR023772">
    <property type="entry name" value="DNA-bd_HTH_TetR-type_CS"/>
</dbReference>
<feature type="DNA-binding region" description="H-T-H motif" evidence="4">
    <location>
        <begin position="29"/>
        <end position="48"/>
    </location>
</feature>
<accession>A0A1I4P368</accession>
<evidence type="ECO:0000256" key="2">
    <source>
        <dbReference type="ARBA" id="ARBA00023125"/>
    </source>
</evidence>
<dbReference type="EMBL" id="FOUE01000002">
    <property type="protein sequence ID" value="SFM22232.1"/>
    <property type="molecule type" value="Genomic_DNA"/>
</dbReference>